<reference evidence="1 2" key="1">
    <citation type="submission" date="2016-11" db="EMBL/GenBank/DDBJ databases">
        <authorList>
            <person name="Jaros S."/>
            <person name="Januszkiewicz K."/>
            <person name="Wedrychowicz H."/>
        </authorList>
    </citation>
    <scope>NUCLEOTIDE SEQUENCE [LARGE SCALE GENOMIC DNA]</scope>
    <source>
        <strain evidence="1 2">DSM 17918</strain>
    </source>
</reference>
<dbReference type="RefSeq" id="WP_073345979.1">
    <property type="nucleotide sequence ID" value="NZ_FQVH01000043.1"/>
</dbReference>
<dbReference type="STRING" id="1121256.SAMN02746089_02508"/>
<proteinExistence type="predicted"/>
<organism evidence="1 2">
    <name type="scientific">Caldanaerobius fijiensis DSM 17918</name>
    <dbReference type="NCBI Taxonomy" id="1121256"/>
    <lineage>
        <taxon>Bacteria</taxon>
        <taxon>Bacillati</taxon>
        <taxon>Bacillota</taxon>
        <taxon>Clostridia</taxon>
        <taxon>Thermoanaerobacterales</taxon>
        <taxon>Thermoanaerobacteraceae</taxon>
        <taxon>Caldanaerobius</taxon>
    </lineage>
</organism>
<dbReference type="AlphaFoldDB" id="A0A1M5EAK3"/>
<evidence type="ECO:0000313" key="2">
    <source>
        <dbReference type="Proteomes" id="UP000184088"/>
    </source>
</evidence>
<dbReference type="Proteomes" id="UP000184088">
    <property type="component" value="Unassembled WGS sequence"/>
</dbReference>
<protein>
    <submittedName>
        <fullName evidence="1">Uncharacterized protein</fullName>
    </submittedName>
</protein>
<evidence type="ECO:0000313" key="1">
    <source>
        <dbReference type="EMBL" id="SHF76200.1"/>
    </source>
</evidence>
<keyword evidence="2" id="KW-1185">Reference proteome</keyword>
<accession>A0A1M5EAK3</accession>
<name>A0A1M5EAK3_9THEO</name>
<gene>
    <name evidence="1" type="ORF">SAMN02746089_02508</name>
</gene>
<dbReference type="EMBL" id="FQVH01000043">
    <property type="protein sequence ID" value="SHF76200.1"/>
    <property type="molecule type" value="Genomic_DNA"/>
</dbReference>
<sequence>MNMQYKAAQRFWGKVEEENTVADGLQYFKCSCGDGYVIDQNRLPGGKHNFMSFAGSYIIHSSDWRELAKLSPQFAYAVYQTQTALKRLYRSFEDFRQAVLGK</sequence>